<evidence type="ECO:0000313" key="4">
    <source>
        <dbReference type="Proteomes" id="UP000294746"/>
    </source>
</evidence>
<comment type="caution">
    <text evidence="3">The sequence shown here is derived from an EMBL/GenBank/DDBJ whole genome shotgun (WGS) entry which is preliminary data.</text>
</comment>
<evidence type="ECO:0000313" key="3">
    <source>
        <dbReference type="EMBL" id="TCP68269.1"/>
    </source>
</evidence>
<dbReference type="AlphaFoldDB" id="A0A4R2RYV7"/>
<feature type="coiled-coil region" evidence="1">
    <location>
        <begin position="215"/>
        <end position="367"/>
    </location>
</feature>
<evidence type="ECO:0000256" key="1">
    <source>
        <dbReference type="SAM" id="Coils"/>
    </source>
</evidence>
<proteinExistence type="predicted"/>
<gene>
    <name evidence="3" type="ORF">EDD57_1187</name>
</gene>
<keyword evidence="1" id="KW-0175">Coiled coil</keyword>
<dbReference type="InterPro" id="IPR036086">
    <property type="entry name" value="ParB/Sulfiredoxin_sf"/>
</dbReference>
<name>A0A4R2RYV7_9BACL</name>
<sequence>MSYSTKIVEVPIEQVTFGTRYQELNPVIVEQLKVSIEEIGLKNPITITHDGELVAGLHRLTALGELGYEKVPVIYTEVNSVKNDIEQIDENLVRQTLLFPERAQQIVRKIKLSVKALRKQDSTESEEMEAYLRDRQTYKPLIDRLKVSEKDYLNYLETVLNVDPSVLKILVKWHVKEQMKIRNATYLSLSKMPKEWQYRFVNVVREQNKNPNTAAANLEIEYNKYLTNLRVEEARRKEQEKLRKREEERLQKLAEEQAKQAELLRKREEERKKREEEAAKQRQLLLQQMKKAKEEEERKALLRKQEELERQAKQRRLEEEKRAKLERQRLEQLHKKQAEGQRRAIEAEEKRIRAEEEKKRMAKYMREYNTSPPRLEDAKTSQSVIQVIKNEKSKPKHRVIHFSETFNLSSEAEQADYRTWIDSKGDIYDAGGRNRIQDAVSKYSKVLFICFNQLDKPKVVEEIEKFGQS</sequence>
<organism evidence="3 4">
    <name type="scientific">Baia soyae</name>
    <dbReference type="NCBI Taxonomy" id="1544746"/>
    <lineage>
        <taxon>Bacteria</taxon>
        <taxon>Bacillati</taxon>
        <taxon>Bacillota</taxon>
        <taxon>Bacilli</taxon>
        <taxon>Bacillales</taxon>
        <taxon>Thermoactinomycetaceae</taxon>
        <taxon>Baia</taxon>
    </lineage>
</organism>
<dbReference type="Proteomes" id="UP000294746">
    <property type="component" value="Unassembled WGS sequence"/>
</dbReference>
<reference evidence="3 4" key="1">
    <citation type="submission" date="2019-03" db="EMBL/GenBank/DDBJ databases">
        <title>Genomic Encyclopedia of Type Strains, Phase IV (KMG-IV): sequencing the most valuable type-strain genomes for metagenomic binning, comparative biology and taxonomic classification.</title>
        <authorList>
            <person name="Goeker M."/>
        </authorList>
    </citation>
    <scope>NUCLEOTIDE SEQUENCE [LARGE SCALE GENOMIC DNA]</scope>
    <source>
        <strain evidence="3 4">DSM 46831</strain>
    </source>
</reference>
<dbReference type="EMBL" id="SLXV01000018">
    <property type="protein sequence ID" value="TCP68269.1"/>
    <property type="molecule type" value="Genomic_DNA"/>
</dbReference>
<evidence type="ECO:0000259" key="2">
    <source>
        <dbReference type="SMART" id="SM00470"/>
    </source>
</evidence>
<keyword evidence="4" id="KW-1185">Reference proteome</keyword>
<dbReference type="Gene3D" id="3.90.1530.10">
    <property type="entry name" value="Conserved hypothetical protein from pyrococcus furiosus pfu- 392566-001, ParB domain"/>
    <property type="match status" value="1"/>
</dbReference>
<dbReference type="SUPFAM" id="SSF110849">
    <property type="entry name" value="ParB/Sulfiredoxin"/>
    <property type="match status" value="1"/>
</dbReference>
<protein>
    <submittedName>
        <fullName evidence="3">ParB-like nuclease family protein</fullName>
    </submittedName>
</protein>
<dbReference type="Pfam" id="PF02195">
    <property type="entry name" value="ParB_N"/>
    <property type="match status" value="1"/>
</dbReference>
<dbReference type="RefSeq" id="WP_165873706.1">
    <property type="nucleotide sequence ID" value="NZ_SLXV01000018.1"/>
</dbReference>
<dbReference type="SMART" id="SM00470">
    <property type="entry name" value="ParB"/>
    <property type="match status" value="1"/>
</dbReference>
<accession>A0A4R2RYV7</accession>
<feature type="domain" description="ParB-like N-terminal" evidence="2">
    <location>
        <begin position="8"/>
        <end position="92"/>
    </location>
</feature>
<dbReference type="InterPro" id="IPR003115">
    <property type="entry name" value="ParB_N"/>
</dbReference>